<dbReference type="Proteomes" id="UP000269945">
    <property type="component" value="Unassembled WGS sequence"/>
</dbReference>
<comment type="caution">
    <text evidence="1">The sequence shown here is derived from an EMBL/GenBank/DDBJ whole genome shotgun (WGS) entry which is preliminary data.</text>
</comment>
<dbReference type="AlphaFoldDB" id="A0A9X9PVW4"/>
<accession>A0A9X9PVW4</accession>
<evidence type="ECO:0000313" key="1">
    <source>
        <dbReference type="EMBL" id="VCW68831.1"/>
    </source>
</evidence>
<evidence type="ECO:0000313" key="2">
    <source>
        <dbReference type="Proteomes" id="UP000269945"/>
    </source>
</evidence>
<organism evidence="1 2">
    <name type="scientific">Gulo gulo</name>
    <name type="common">Wolverine</name>
    <name type="synonym">Gluton</name>
    <dbReference type="NCBI Taxonomy" id="48420"/>
    <lineage>
        <taxon>Eukaryota</taxon>
        <taxon>Metazoa</taxon>
        <taxon>Chordata</taxon>
        <taxon>Craniata</taxon>
        <taxon>Vertebrata</taxon>
        <taxon>Euteleostomi</taxon>
        <taxon>Mammalia</taxon>
        <taxon>Eutheria</taxon>
        <taxon>Laurasiatheria</taxon>
        <taxon>Carnivora</taxon>
        <taxon>Caniformia</taxon>
        <taxon>Musteloidea</taxon>
        <taxon>Mustelidae</taxon>
        <taxon>Guloninae</taxon>
        <taxon>Gulo</taxon>
    </lineage>
</organism>
<keyword evidence="2" id="KW-1185">Reference proteome</keyword>
<feature type="non-terminal residue" evidence="1">
    <location>
        <position position="77"/>
    </location>
</feature>
<name>A0A9X9PVW4_GULGU</name>
<reference evidence="1 2" key="1">
    <citation type="submission" date="2018-10" db="EMBL/GenBank/DDBJ databases">
        <authorList>
            <person name="Ekblom R."/>
            <person name="Jareborg N."/>
        </authorList>
    </citation>
    <scope>NUCLEOTIDE SEQUENCE [LARGE SCALE GENOMIC DNA]</scope>
    <source>
        <tissue evidence="1">Muscle</tissue>
    </source>
</reference>
<protein>
    <submittedName>
        <fullName evidence="1">Uncharacterized protein</fullName>
    </submittedName>
</protein>
<sequence length="77" mass="8087">MFLCVRNGISMKEGPEALMGGPPLSLSEGPALSAFRLRPLGRDATPAFLEDVPFPLTLVPGIRLLPPCLPSKGLSAT</sequence>
<proteinExistence type="predicted"/>
<dbReference type="EMBL" id="CYRY02004324">
    <property type="protein sequence ID" value="VCW68831.1"/>
    <property type="molecule type" value="Genomic_DNA"/>
</dbReference>
<gene>
    <name evidence="1" type="ORF">BN2614_LOCUS5</name>
</gene>